<keyword evidence="2" id="KW-1185">Reference proteome</keyword>
<proteinExistence type="predicted"/>
<dbReference type="EMBL" id="BMFZ01000009">
    <property type="protein sequence ID" value="GGA53968.1"/>
    <property type="molecule type" value="Genomic_DNA"/>
</dbReference>
<reference evidence="2" key="1">
    <citation type="journal article" date="2019" name="Int. J. Syst. Evol. Microbiol.">
        <title>The Global Catalogue of Microorganisms (GCM) 10K type strain sequencing project: providing services to taxonomists for standard genome sequencing and annotation.</title>
        <authorList>
            <consortium name="The Broad Institute Genomics Platform"/>
            <consortium name="The Broad Institute Genome Sequencing Center for Infectious Disease"/>
            <person name="Wu L."/>
            <person name="Ma J."/>
        </authorList>
    </citation>
    <scope>NUCLEOTIDE SEQUENCE [LARGE SCALE GENOMIC DNA]</scope>
    <source>
        <strain evidence="2">CGMCC 1.12806</strain>
    </source>
</reference>
<name>A0ABQ1H0R9_9GAMM</name>
<evidence type="ECO:0000313" key="1">
    <source>
        <dbReference type="EMBL" id="GGA53968.1"/>
    </source>
</evidence>
<comment type="caution">
    <text evidence="1">The sequence shown here is derived from an EMBL/GenBank/DDBJ whole genome shotgun (WGS) entry which is preliminary data.</text>
</comment>
<gene>
    <name evidence="1" type="ORF">GCM10011328_31950</name>
</gene>
<accession>A0ABQ1H0R9</accession>
<evidence type="ECO:0000313" key="2">
    <source>
        <dbReference type="Proteomes" id="UP000627464"/>
    </source>
</evidence>
<organism evidence="1 2">
    <name type="scientific">Hafnia psychrotolerans</name>
    <dbReference type="NCBI Taxonomy" id="1477018"/>
    <lineage>
        <taxon>Bacteria</taxon>
        <taxon>Pseudomonadati</taxon>
        <taxon>Pseudomonadota</taxon>
        <taxon>Gammaproteobacteria</taxon>
        <taxon>Enterobacterales</taxon>
        <taxon>Hafniaceae</taxon>
        <taxon>Hafnia</taxon>
    </lineage>
</organism>
<protein>
    <submittedName>
        <fullName evidence="1">Uncharacterized protein</fullName>
    </submittedName>
</protein>
<sequence>MEKPNVQDENLSHIIDDLYRPNAKVGSESTADAVRCNNEPEYTSHELINKPEANGIAFRT</sequence>
<dbReference type="Proteomes" id="UP000627464">
    <property type="component" value="Unassembled WGS sequence"/>
</dbReference>